<dbReference type="InterPro" id="IPR054608">
    <property type="entry name" value="SYY-like_C"/>
</dbReference>
<evidence type="ECO:0000313" key="12">
    <source>
        <dbReference type="Proteomes" id="UP001210120"/>
    </source>
</evidence>
<dbReference type="Pfam" id="PF00579">
    <property type="entry name" value="tRNA-synt_1b"/>
    <property type="match status" value="1"/>
</dbReference>
<comment type="subunit">
    <text evidence="8">Homodimer.</text>
</comment>
<keyword evidence="2 8" id="KW-0547">Nucleotide-binding</keyword>
<dbReference type="PROSITE" id="PS50889">
    <property type="entry name" value="S4"/>
    <property type="match status" value="1"/>
</dbReference>
<feature type="binding site" evidence="8">
    <location>
        <position position="233"/>
    </location>
    <ligand>
        <name>ATP</name>
        <dbReference type="ChEBI" id="CHEBI:30616"/>
    </ligand>
</feature>
<name>A0ABY7M3H6_9MOLU</name>
<keyword evidence="6 8" id="KW-0030">Aminoacyl-tRNA synthetase</keyword>
<feature type="binding site" evidence="8">
    <location>
        <position position="165"/>
    </location>
    <ligand>
        <name>L-tyrosine</name>
        <dbReference type="ChEBI" id="CHEBI:58315"/>
    </ligand>
</feature>
<reference evidence="11" key="1">
    <citation type="submission" date="2022-12" db="EMBL/GenBank/DDBJ databases">
        <title>Genomic Characterization of Candidatus Phytoplasma sacchari in China.</title>
        <authorList>
            <person name="Zhang R.-Y."/>
        </authorList>
    </citation>
    <scope>NUCLEOTIDE SEQUENCE [LARGE SCALE GENOMIC DNA]</scope>
    <source>
        <strain evidence="11">SCWL1</strain>
    </source>
</reference>
<evidence type="ECO:0000256" key="6">
    <source>
        <dbReference type="ARBA" id="ARBA00023146"/>
    </source>
</evidence>
<dbReference type="InterPro" id="IPR002305">
    <property type="entry name" value="aa-tRNA-synth_Ic"/>
</dbReference>
<dbReference type="EMBL" id="CP115156">
    <property type="protein sequence ID" value="WBL31433.1"/>
    <property type="molecule type" value="Genomic_DNA"/>
</dbReference>
<evidence type="ECO:0000256" key="5">
    <source>
        <dbReference type="ARBA" id="ARBA00022917"/>
    </source>
</evidence>
<keyword evidence="12" id="KW-1185">Reference proteome</keyword>
<dbReference type="Proteomes" id="UP001210120">
    <property type="component" value="Chromosome"/>
</dbReference>
<feature type="binding site" evidence="8">
    <location>
        <position position="169"/>
    </location>
    <ligand>
        <name>L-tyrosine</name>
        <dbReference type="ChEBI" id="CHEBI:58315"/>
    </ligand>
</feature>
<comment type="subcellular location">
    <subcellularLocation>
        <location evidence="8">Cytoplasm</location>
    </subcellularLocation>
</comment>
<feature type="domain" description="Tyrosine--tRNA ligase SYY-like C-terminal" evidence="10">
    <location>
        <begin position="347"/>
        <end position="410"/>
    </location>
</feature>
<sequence>MLSLFQELKWRNLIKDCSDEKKMEELLISEKINFYCGFDPTANSLTLGHLIQINAIFLFLKHHHCPFVLIGGGTGLIGDPKETKERLLLSQEEIFNNSLSIKKQLKKIFSNTKIKFIDNYIWISKMDFIYFFRFYGKLFNVNYMISKEIVSKRLKTGISYTEFSYMILQALDFYKLYKDFDVILQFGGSDQWGNITSGLELIRKMEFSKNNKKKPLGFSIPLLLDNKGVKFGKSEGNALWLDNKLSSSYQIYQYLLNIDDNNVIDYLKKMTLLDYETINFLEQKTKSNPKERIAQKRLAESIVIFLHGNKELQKCIRINNILFNKNLKKWSLTDLIFLSKKLNFVKTNKNISLVDVLVQTKLALSKNEARRFILANSIKIFGNYIKKVDFVLEQKKALYNKYFVITKKNKINVLVIFD</sequence>
<dbReference type="PANTHER" id="PTHR11766:SF0">
    <property type="entry name" value="TYROSINE--TRNA LIGASE, MITOCHONDRIAL"/>
    <property type="match status" value="1"/>
</dbReference>
<evidence type="ECO:0000256" key="9">
    <source>
        <dbReference type="PROSITE-ProRule" id="PRU00182"/>
    </source>
</evidence>
<keyword evidence="8" id="KW-0963">Cytoplasm</keyword>
<dbReference type="InterPro" id="IPR024088">
    <property type="entry name" value="Tyr-tRNA-ligase_bac-type"/>
</dbReference>
<accession>A0ABY7M3H6</accession>
<evidence type="ECO:0000256" key="3">
    <source>
        <dbReference type="ARBA" id="ARBA00022840"/>
    </source>
</evidence>
<dbReference type="HAMAP" id="MF_02006">
    <property type="entry name" value="Tyr_tRNA_synth_type1"/>
    <property type="match status" value="1"/>
</dbReference>
<evidence type="ECO:0000259" key="10">
    <source>
        <dbReference type="Pfam" id="PF22421"/>
    </source>
</evidence>
<dbReference type="Gene3D" id="3.40.50.620">
    <property type="entry name" value="HUPs"/>
    <property type="match status" value="1"/>
</dbReference>
<dbReference type="Pfam" id="PF22421">
    <property type="entry name" value="SYY_C-terminal"/>
    <property type="match status" value="1"/>
</dbReference>
<gene>
    <name evidence="8 11" type="primary">tyrS</name>
    <name evidence="11" type="ORF">O7R10_02430</name>
</gene>
<dbReference type="Gene3D" id="3.10.290.10">
    <property type="entry name" value="RNA-binding S4 domain"/>
    <property type="match status" value="1"/>
</dbReference>
<evidence type="ECO:0000256" key="8">
    <source>
        <dbReference type="HAMAP-Rule" id="MF_02006"/>
    </source>
</evidence>
<keyword evidence="5 8" id="KW-0648">Protein biosynthesis</keyword>
<keyword evidence="4 9" id="KW-0694">RNA-binding</keyword>
<comment type="function">
    <text evidence="8">Catalyzes the attachment of tyrosine to tRNA(Tyr) in a two-step reaction: tyrosine is first activated by ATP to form Tyr-AMP and then transferred to the acceptor end of tRNA(Tyr).</text>
</comment>
<dbReference type="SUPFAM" id="SSF52374">
    <property type="entry name" value="Nucleotidylyl transferase"/>
    <property type="match status" value="1"/>
</dbReference>
<feature type="short sequence motif" description="'KMSKS' region" evidence="8">
    <location>
        <begin position="230"/>
        <end position="234"/>
    </location>
</feature>
<dbReference type="InterPro" id="IPR002307">
    <property type="entry name" value="Tyr-tRNA-ligase"/>
</dbReference>
<dbReference type="PANTHER" id="PTHR11766">
    <property type="entry name" value="TYROSYL-TRNA SYNTHETASE"/>
    <property type="match status" value="1"/>
</dbReference>
<dbReference type="InterPro" id="IPR001412">
    <property type="entry name" value="aa-tRNA-synth_I_CS"/>
</dbReference>
<protein>
    <recommendedName>
        <fullName evidence="8">Tyrosine--tRNA ligase</fullName>
        <ecNumber evidence="8">6.1.1.1</ecNumber>
    </recommendedName>
    <alternativeName>
        <fullName evidence="8">Tyrosyl-tRNA synthetase</fullName>
        <shortName evidence="8">TyrRS</shortName>
    </alternativeName>
</protein>
<dbReference type="InterPro" id="IPR024107">
    <property type="entry name" value="Tyr-tRNA-ligase_bac_1"/>
</dbReference>
<feature type="short sequence motif" description="'HIGH' region" evidence="8">
    <location>
        <begin position="40"/>
        <end position="49"/>
    </location>
</feature>
<comment type="catalytic activity">
    <reaction evidence="7 8">
        <text>tRNA(Tyr) + L-tyrosine + ATP = L-tyrosyl-tRNA(Tyr) + AMP + diphosphate + H(+)</text>
        <dbReference type="Rhea" id="RHEA:10220"/>
        <dbReference type="Rhea" id="RHEA-COMP:9706"/>
        <dbReference type="Rhea" id="RHEA-COMP:9707"/>
        <dbReference type="ChEBI" id="CHEBI:15378"/>
        <dbReference type="ChEBI" id="CHEBI:30616"/>
        <dbReference type="ChEBI" id="CHEBI:33019"/>
        <dbReference type="ChEBI" id="CHEBI:58315"/>
        <dbReference type="ChEBI" id="CHEBI:78442"/>
        <dbReference type="ChEBI" id="CHEBI:78536"/>
        <dbReference type="ChEBI" id="CHEBI:456215"/>
        <dbReference type="EC" id="6.1.1.1"/>
    </reaction>
</comment>
<evidence type="ECO:0000256" key="7">
    <source>
        <dbReference type="ARBA" id="ARBA00048248"/>
    </source>
</evidence>
<keyword evidence="3 8" id="KW-0067">ATP-binding</keyword>
<keyword evidence="1 8" id="KW-0436">Ligase</keyword>
<dbReference type="GO" id="GO:0004831">
    <property type="term" value="F:tyrosine-tRNA ligase activity"/>
    <property type="evidence" value="ECO:0007669"/>
    <property type="project" value="UniProtKB-EC"/>
</dbReference>
<feature type="binding site" evidence="8">
    <location>
        <position position="35"/>
    </location>
    <ligand>
        <name>L-tyrosine</name>
        <dbReference type="ChEBI" id="CHEBI:58315"/>
    </ligand>
</feature>
<dbReference type="Gene3D" id="1.10.240.10">
    <property type="entry name" value="Tyrosyl-Transfer RNA Synthetase"/>
    <property type="match status" value="1"/>
</dbReference>
<dbReference type="InterPro" id="IPR036986">
    <property type="entry name" value="S4_RNA-bd_sf"/>
</dbReference>
<organism evidence="11 12">
    <name type="scientific">Candidatus Phytoplasma sacchari</name>
    <dbReference type="NCBI Taxonomy" id="2609813"/>
    <lineage>
        <taxon>Bacteria</taxon>
        <taxon>Bacillati</taxon>
        <taxon>Mycoplasmatota</taxon>
        <taxon>Mollicutes</taxon>
        <taxon>Acholeplasmatales</taxon>
        <taxon>Acholeplasmataceae</taxon>
        <taxon>Candidatus Phytoplasma</taxon>
        <taxon>16SrXI (Rice yellow dwarf group)</taxon>
    </lineage>
</organism>
<proteinExistence type="inferred from homology"/>
<dbReference type="CDD" id="cd00805">
    <property type="entry name" value="TyrRS_core"/>
    <property type="match status" value="1"/>
</dbReference>
<evidence type="ECO:0000313" key="11">
    <source>
        <dbReference type="EMBL" id="WBL31433.1"/>
    </source>
</evidence>
<dbReference type="PRINTS" id="PR01040">
    <property type="entry name" value="TRNASYNTHTYR"/>
</dbReference>
<dbReference type="PROSITE" id="PS00178">
    <property type="entry name" value="AA_TRNA_LIGASE_I"/>
    <property type="match status" value="1"/>
</dbReference>
<evidence type="ECO:0000256" key="1">
    <source>
        <dbReference type="ARBA" id="ARBA00022598"/>
    </source>
</evidence>
<evidence type="ECO:0000256" key="4">
    <source>
        <dbReference type="ARBA" id="ARBA00022884"/>
    </source>
</evidence>
<dbReference type="EC" id="6.1.1.1" evidence="8"/>
<comment type="similarity">
    <text evidence="8">Belongs to the class-I aminoacyl-tRNA synthetase family. TyrS type 1 subfamily.</text>
</comment>
<dbReference type="InterPro" id="IPR014729">
    <property type="entry name" value="Rossmann-like_a/b/a_fold"/>
</dbReference>
<dbReference type="SUPFAM" id="SSF55174">
    <property type="entry name" value="Alpha-L RNA-binding motif"/>
    <property type="match status" value="1"/>
</dbReference>
<evidence type="ECO:0000256" key="2">
    <source>
        <dbReference type="ARBA" id="ARBA00022741"/>
    </source>
</evidence>
<dbReference type="NCBIfam" id="TIGR00234">
    <property type="entry name" value="tyrS"/>
    <property type="match status" value="1"/>
</dbReference>